<dbReference type="InterPro" id="IPR036259">
    <property type="entry name" value="MFS_trans_sf"/>
</dbReference>
<evidence type="ECO:0000313" key="2">
    <source>
        <dbReference type="EMBL" id="GBO11069.1"/>
    </source>
</evidence>
<dbReference type="OrthoDB" id="6429714at2759"/>
<gene>
    <name evidence="2" type="ORF">AVEN_61331_1</name>
</gene>
<evidence type="ECO:0000256" key="1">
    <source>
        <dbReference type="SAM" id="Phobius"/>
    </source>
</evidence>
<evidence type="ECO:0000313" key="3">
    <source>
        <dbReference type="Proteomes" id="UP000499080"/>
    </source>
</evidence>
<keyword evidence="1" id="KW-0472">Membrane</keyword>
<keyword evidence="1" id="KW-0812">Transmembrane</keyword>
<feature type="transmembrane region" description="Helical" evidence="1">
    <location>
        <begin position="80"/>
        <end position="103"/>
    </location>
</feature>
<feature type="transmembrane region" description="Helical" evidence="1">
    <location>
        <begin position="54"/>
        <end position="74"/>
    </location>
</feature>
<dbReference type="PANTHER" id="PTHR11360:SF303">
    <property type="entry name" value="MAJOR FACILITATOR SUPERFAMILY (MFS) PROFILE DOMAIN-CONTAINING PROTEIN"/>
    <property type="match status" value="1"/>
</dbReference>
<reference evidence="2 3" key="1">
    <citation type="journal article" date="2019" name="Sci. Rep.">
        <title>Orb-weaving spider Araneus ventricosus genome elucidates the spidroin gene catalogue.</title>
        <authorList>
            <person name="Kono N."/>
            <person name="Nakamura H."/>
            <person name="Ohtoshi R."/>
            <person name="Moran D.A.P."/>
            <person name="Shinohara A."/>
            <person name="Yoshida Y."/>
            <person name="Fujiwara M."/>
            <person name="Mori M."/>
            <person name="Tomita M."/>
            <person name="Arakawa K."/>
        </authorList>
    </citation>
    <scope>NUCLEOTIDE SEQUENCE [LARGE SCALE GENOMIC DNA]</scope>
</reference>
<dbReference type="AlphaFoldDB" id="A0A4Y2UDE9"/>
<sequence>MRLSRFAMEAIFIILKAKFLPINKSRIGLSFSNTFFPQIVTIHFRKHLTLAFEITQAGACLGSFLSPPLLLWIFRSYGTSGAFLIIGAIVLNGLPIVLILNILSPNKLYNKSSDSVKSKKCSEGHLEMGVTTTVNSFEGEDNNITNNVCGKKERDVKTTEGNADSEIRNSLENKAVAALVLNRPTYDHTEMVPGRADGGALNTADELTICNLSMKEACSEIGKDQMELVFAECGMISEVKPKNSIHEKKMKVTTDEKINAMQYNFKEDSVPVKLMTNNYEESLLHSNDCIHSKTGYKLKSEINNRSILKYRVGEVQDCYPSRNSGSNTPPYTSVSNVPASSYLLDQERTQQQIRIENGEIIPTSFNALNARSLESNEPSNQDINQKEVLKIAKKPITGTTNAKKSLKNFLDVTFWIVIITQSVYVFVLVIFWTTMLDFSRDKGIEKNKEVYLLMTLPIAELTGRLGLGWITDSEYLTRINFSTLSFIVMGCSCSLMAWAQEFIVVMASIFMFGVISGGLVTVFPMIIFEFFDSTKQTMGQASRYCLFGPLSFLNDPLI</sequence>
<protein>
    <submittedName>
        <fullName evidence="2">Uncharacterized protein</fullName>
    </submittedName>
</protein>
<feature type="transmembrane region" description="Helical" evidence="1">
    <location>
        <begin position="450"/>
        <end position="467"/>
    </location>
</feature>
<feature type="transmembrane region" description="Helical" evidence="1">
    <location>
        <begin position="505"/>
        <end position="528"/>
    </location>
</feature>
<feature type="non-terminal residue" evidence="2">
    <location>
        <position position="558"/>
    </location>
</feature>
<dbReference type="Gene3D" id="1.20.1250.20">
    <property type="entry name" value="MFS general substrate transporter like domains"/>
    <property type="match status" value="1"/>
</dbReference>
<accession>A0A4Y2UDE9</accession>
<proteinExistence type="predicted"/>
<dbReference type="GO" id="GO:0008028">
    <property type="term" value="F:monocarboxylic acid transmembrane transporter activity"/>
    <property type="evidence" value="ECO:0007669"/>
    <property type="project" value="TreeGrafter"/>
</dbReference>
<feature type="transmembrane region" description="Helical" evidence="1">
    <location>
        <begin position="479"/>
        <end position="499"/>
    </location>
</feature>
<dbReference type="EMBL" id="BGPR01036004">
    <property type="protein sequence ID" value="GBO11069.1"/>
    <property type="molecule type" value="Genomic_DNA"/>
</dbReference>
<keyword evidence="3" id="KW-1185">Reference proteome</keyword>
<comment type="caution">
    <text evidence="2">The sequence shown here is derived from an EMBL/GenBank/DDBJ whole genome shotgun (WGS) entry which is preliminary data.</text>
</comment>
<feature type="transmembrane region" description="Helical" evidence="1">
    <location>
        <begin position="412"/>
        <end position="435"/>
    </location>
</feature>
<dbReference type="Proteomes" id="UP000499080">
    <property type="component" value="Unassembled WGS sequence"/>
</dbReference>
<dbReference type="InterPro" id="IPR050327">
    <property type="entry name" value="Proton-linked_MCT"/>
</dbReference>
<name>A0A4Y2UDE9_ARAVE</name>
<keyword evidence="1" id="KW-1133">Transmembrane helix</keyword>
<dbReference type="PANTHER" id="PTHR11360">
    <property type="entry name" value="MONOCARBOXYLATE TRANSPORTER"/>
    <property type="match status" value="1"/>
</dbReference>
<organism evidence="2 3">
    <name type="scientific">Araneus ventricosus</name>
    <name type="common">Orbweaver spider</name>
    <name type="synonym">Epeira ventricosa</name>
    <dbReference type="NCBI Taxonomy" id="182803"/>
    <lineage>
        <taxon>Eukaryota</taxon>
        <taxon>Metazoa</taxon>
        <taxon>Ecdysozoa</taxon>
        <taxon>Arthropoda</taxon>
        <taxon>Chelicerata</taxon>
        <taxon>Arachnida</taxon>
        <taxon>Araneae</taxon>
        <taxon>Araneomorphae</taxon>
        <taxon>Entelegynae</taxon>
        <taxon>Araneoidea</taxon>
        <taxon>Araneidae</taxon>
        <taxon>Araneus</taxon>
    </lineage>
</organism>
<dbReference type="SUPFAM" id="SSF103473">
    <property type="entry name" value="MFS general substrate transporter"/>
    <property type="match status" value="1"/>
</dbReference>